<dbReference type="InParanoid" id="A0A7J7BVN8"/>
<evidence type="ECO:0000313" key="3">
    <source>
        <dbReference type="Proteomes" id="UP000593562"/>
    </source>
</evidence>
<evidence type="ECO:0000256" key="1">
    <source>
        <dbReference type="SAM" id="MobiDB-lite"/>
    </source>
</evidence>
<organism evidence="2 3">
    <name type="scientific">Tripterygium wilfordii</name>
    <name type="common">Thunder God vine</name>
    <dbReference type="NCBI Taxonomy" id="458696"/>
    <lineage>
        <taxon>Eukaryota</taxon>
        <taxon>Viridiplantae</taxon>
        <taxon>Streptophyta</taxon>
        <taxon>Embryophyta</taxon>
        <taxon>Tracheophyta</taxon>
        <taxon>Spermatophyta</taxon>
        <taxon>Magnoliopsida</taxon>
        <taxon>eudicotyledons</taxon>
        <taxon>Gunneridae</taxon>
        <taxon>Pentapetalae</taxon>
        <taxon>rosids</taxon>
        <taxon>fabids</taxon>
        <taxon>Celastrales</taxon>
        <taxon>Celastraceae</taxon>
        <taxon>Tripterygium</taxon>
    </lineage>
</organism>
<accession>A0A7J7BVN8</accession>
<reference evidence="2 3" key="1">
    <citation type="journal article" date="2020" name="Nat. Commun.">
        <title>Genome of Tripterygium wilfordii and identification of cytochrome P450 involved in triptolide biosynthesis.</title>
        <authorList>
            <person name="Tu L."/>
            <person name="Su P."/>
            <person name="Zhang Z."/>
            <person name="Gao L."/>
            <person name="Wang J."/>
            <person name="Hu T."/>
            <person name="Zhou J."/>
            <person name="Zhang Y."/>
            <person name="Zhao Y."/>
            <person name="Liu Y."/>
            <person name="Song Y."/>
            <person name="Tong Y."/>
            <person name="Lu Y."/>
            <person name="Yang J."/>
            <person name="Xu C."/>
            <person name="Jia M."/>
            <person name="Peters R.J."/>
            <person name="Huang L."/>
            <person name="Gao W."/>
        </authorList>
    </citation>
    <scope>NUCLEOTIDE SEQUENCE [LARGE SCALE GENOMIC DNA]</scope>
    <source>
        <strain evidence="3">cv. XIE 37</strain>
        <tissue evidence="2">Leaf</tissue>
    </source>
</reference>
<proteinExistence type="predicted"/>
<dbReference type="EMBL" id="JAAARO010000023">
    <property type="protein sequence ID" value="KAF5725943.1"/>
    <property type="molecule type" value="Genomic_DNA"/>
</dbReference>
<gene>
    <name evidence="2" type="ORF">HS088_TW23G00676</name>
</gene>
<comment type="caution">
    <text evidence="2">The sequence shown here is derived from an EMBL/GenBank/DDBJ whole genome shotgun (WGS) entry which is preliminary data.</text>
</comment>
<feature type="compositionally biased region" description="Basic and acidic residues" evidence="1">
    <location>
        <begin position="44"/>
        <end position="56"/>
    </location>
</feature>
<sequence>MIDSKFSAGIVKLQRDLGIPSVKKEDDRFDNSKYVAKSPIFEAKSSRSNEKNRQESFAEDQNSTEKEESKLEEESYQKPTVDD</sequence>
<name>A0A7J7BVN8_TRIWF</name>
<keyword evidence="3" id="KW-1185">Reference proteome</keyword>
<dbReference type="AlphaFoldDB" id="A0A7J7BVN8"/>
<feature type="region of interest" description="Disordered" evidence="1">
    <location>
        <begin position="23"/>
        <end position="83"/>
    </location>
</feature>
<dbReference type="Proteomes" id="UP000593562">
    <property type="component" value="Unassembled WGS sequence"/>
</dbReference>
<protein>
    <submittedName>
        <fullName evidence="2">Uncharacterized protein</fullName>
    </submittedName>
</protein>
<feature type="compositionally biased region" description="Basic and acidic residues" evidence="1">
    <location>
        <begin position="63"/>
        <end position="83"/>
    </location>
</feature>
<evidence type="ECO:0000313" key="2">
    <source>
        <dbReference type="EMBL" id="KAF5725943.1"/>
    </source>
</evidence>